<evidence type="ECO:0000256" key="2">
    <source>
        <dbReference type="ARBA" id="ARBA00005811"/>
    </source>
</evidence>
<keyword evidence="4 7" id="KW-0812">Transmembrane</keyword>
<dbReference type="Gene3D" id="3.30.420.270">
    <property type="match status" value="1"/>
</dbReference>
<evidence type="ECO:0000313" key="9">
    <source>
        <dbReference type="EMBL" id="MCA9755109.1"/>
    </source>
</evidence>
<dbReference type="Pfam" id="PF02472">
    <property type="entry name" value="ExbD"/>
    <property type="match status" value="1"/>
</dbReference>
<protein>
    <submittedName>
        <fullName evidence="9">Biopolymer transporter ExbD</fullName>
    </submittedName>
</protein>
<evidence type="ECO:0000256" key="8">
    <source>
        <dbReference type="SAM" id="Phobius"/>
    </source>
</evidence>
<evidence type="ECO:0000256" key="3">
    <source>
        <dbReference type="ARBA" id="ARBA00022475"/>
    </source>
</evidence>
<dbReference type="GO" id="GO:0022857">
    <property type="term" value="F:transmembrane transporter activity"/>
    <property type="evidence" value="ECO:0007669"/>
    <property type="project" value="InterPro"/>
</dbReference>
<gene>
    <name evidence="9" type="ORF">KDA27_04855</name>
</gene>
<accession>A0A956N9K3</accession>
<dbReference type="EMBL" id="JAGQHS010000015">
    <property type="protein sequence ID" value="MCA9755109.1"/>
    <property type="molecule type" value="Genomic_DNA"/>
</dbReference>
<dbReference type="InterPro" id="IPR003400">
    <property type="entry name" value="ExbD"/>
</dbReference>
<dbReference type="Proteomes" id="UP000739538">
    <property type="component" value="Unassembled WGS sequence"/>
</dbReference>
<comment type="caution">
    <text evidence="9">The sequence shown here is derived from an EMBL/GenBank/DDBJ whole genome shotgun (WGS) entry which is preliminary data.</text>
</comment>
<keyword evidence="7" id="KW-0653">Protein transport</keyword>
<dbReference type="AlphaFoldDB" id="A0A956N9K3"/>
<evidence type="ECO:0000256" key="4">
    <source>
        <dbReference type="ARBA" id="ARBA00022692"/>
    </source>
</evidence>
<dbReference type="GO" id="GO:0015031">
    <property type="term" value="P:protein transport"/>
    <property type="evidence" value="ECO:0007669"/>
    <property type="project" value="UniProtKB-KW"/>
</dbReference>
<comment type="subcellular location">
    <subcellularLocation>
        <location evidence="1">Cell membrane</location>
        <topology evidence="1">Single-pass membrane protein</topology>
    </subcellularLocation>
    <subcellularLocation>
        <location evidence="7">Cell membrane</location>
        <topology evidence="7">Single-pass type II membrane protein</topology>
    </subcellularLocation>
</comment>
<evidence type="ECO:0000256" key="1">
    <source>
        <dbReference type="ARBA" id="ARBA00004162"/>
    </source>
</evidence>
<evidence type="ECO:0000313" key="10">
    <source>
        <dbReference type="Proteomes" id="UP000739538"/>
    </source>
</evidence>
<organism evidence="9 10">
    <name type="scientific">Eiseniibacteriota bacterium</name>
    <dbReference type="NCBI Taxonomy" id="2212470"/>
    <lineage>
        <taxon>Bacteria</taxon>
        <taxon>Candidatus Eiseniibacteriota</taxon>
    </lineage>
</organism>
<evidence type="ECO:0000256" key="5">
    <source>
        <dbReference type="ARBA" id="ARBA00022989"/>
    </source>
</evidence>
<dbReference type="PANTHER" id="PTHR30558:SF3">
    <property type="entry name" value="BIOPOLYMER TRANSPORT PROTEIN EXBD-RELATED"/>
    <property type="match status" value="1"/>
</dbReference>
<keyword evidence="7" id="KW-0813">Transport</keyword>
<proteinExistence type="inferred from homology"/>
<dbReference type="GO" id="GO:0005886">
    <property type="term" value="C:plasma membrane"/>
    <property type="evidence" value="ECO:0007669"/>
    <property type="project" value="UniProtKB-SubCell"/>
</dbReference>
<reference evidence="9" key="1">
    <citation type="submission" date="2020-04" db="EMBL/GenBank/DDBJ databases">
        <authorList>
            <person name="Zhang T."/>
        </authorList>
    </citation>
    <scope>NUCLEOTIDE SEQUENCE</scope>
    <source>
        <strain evidence="9">HKST-UBA02</strain>
    </source>
</reference>
<evidence type="ECO:0000256" key="7">
    <source>
        <dbReference type="RuleBase" id="RU003879"/>
    </source>
</evidence>
<evidence type="ECO:0000256" key="6">
    <source>
        <dbReference type="ARBA" id="ARBA00023136"/>
    </source>
</evidence>
<keyword evidence="3" id="KW-1003">Cell membrane</keyword>
<sequence>MAKFERTVKSESNIPTGSMADIAFLLLIFFIVTTIFRMEDGLVITLPRAEAGQKLPRQQLVNIYIDTRGDISVDDNLIRMTDIEPILVTKLQENSQTVVGLKFDEEVPYRLVHECLEQMKRANALNTAFTVEPEKSGS</sequence>
<keyword evidence="6 8" id="KW-0472">Membrane</keyword>
<name>A0A956N9K3_UNCEI</name>
<dbReference type="PANTHER" id="PTHR30558">
    <property type="entry name" value="EXBD MEMBRANE COMPONENT OF PMF-DRIVEN MACROMOLECULE IMPORT SYSTEM"/>
    <property type="match status" value="1"/>
</dbReference>
<reference evidence="9" key="2">
    <citation type="journal article" date="2021" name="Microbiome">
        <title>Successional dynamics and alternative stable states in a saline activated sludge microbial community over 9 years.</title>
        <authorList>
            <person name="Wang Y."/>
            <person name="Ye J."/>
            <person name="Ju F."/>
            <person name="Liu L."/>
            <person name="Boyd J.A."/>
            <person name="Deng Y."/>
            <person name="Parks D.H."/>
            <person name="Jiang X."/>
            <person name="Yin X."/>
            <person name="Woodcroft B.J."/>
            <person name="Tyson G.W."/>
            <person name="Hugenholtz P."/>
            <person name="Polz M.F."/>
            <person name="Zhang T."/>
        </authorList>
    </citation>
    <scope>NUCLEOTIDE SEQUENCE</scope>
    <source>
        <strain evidence="9">HKST-UBA02</strain>
    </source>
</reference>
<feature type="transmembrane region" description="Helical" evidence="8">
    <location>
        <begin position="20"/>
        <end position="38"/>
    </location>
</feature>
<comment type="similarity">
    <text evidence="2 7">Belongs to the ExbD/TolR family.</text>
</comment>
<keyword evidence="5 8" id="KW-1133">Transmembrane helix</keyword>